<comment type="caution">
    <text evidence="2">The sequence shown here is derived from an EMBL/GenBank/DDBJ whole genome shotgun (WGS) entry which is preliminary data.</text>
</comment>
<name>A0AAD4Y488_OVIAM</name>
<reference evidence="2" key="1">
    <citation type="submission" date="2022-03" db="EMBL/GenBank/DDBJ databases">
        <title>Genomic analyses of argali, domestic sheep and their hybrids provide insights into chromosomal evolution, heterosis and genetic basis of agronomic traits.</title>
        <authorList>
            <person name="Li M."/>
        </authorList>
    </citation>
    <scope>NUCLEOTIDE SEQUENCE</scope>
    <source>
        <strain evidence="2">CAU-MHL-2022a</strain>
        <tissue evidence="2">Skin</tissue>
    </source>
</reference>
<feature type="transmembrane region" description="Helical" evidence="1">
    <location>
        <begin position="233"/>
        <end position="259"/>
    </location>
</feature>
<dbReference type="EMBL" id="JAKZEL010000015">
    <property type="protein sequence ID" value="KAI4537085.1"/>
    <property type="molecule type" value="Genomic_DNA"/>
</dbReference>
<feature type="transmembrane region" description="Helical" evidence="1">
    <location>
        <begin position="198"/>
        <end position="221"/>
    </location>
</feature>
<organism evidence="2 3">
    <name type="scientific">Ovis ammon polii</name>
    <dbReference type="NCBI Taxonomy" id="230172"/>
    <lineage>
        <taxon>Eukaryota</taxon>
        <taxon>Metazoa</taxon>
        <taxon>Chordata</taxon>
        <taxon>Craniata</taxon>
        <taxon>Vertebrata</taxon>
        <taxon>Euteleostomi</taxon>
        <taxon>Mammalia</taxon>
        <taxon>Eutheria</taxon>
        <taxon>Laurasiatheria</taxon>
        <taxon>Artiodactyla</taxon>
        <taxon>Ruminantia</taxon>
        <taxon>Pecora</taxon>
        <taxon>Bovidae</taxon>
        <taxon>Caprinae</taxon>
        <taxon>Ovis</taxon>
    </lineage>
</organism>
<keyword evidence="1" id="KW-0472">Membrane</keyword>
<evidence type="ECO:0000313" key="2">
    <source>
        <dbReference type="EMBL" id="KAI4537085.1"/>
    </source>
</evidence>
<evidence type="ECO:0000313" key="3">
    <source>
        <dbReference type="Proteomes" id="UP001214576"/>
    </source>
</evidence>
<keyword evidence="1" id="KW-0812">Transmembrane</keyword>
<keyword evidence="3" id="KW-1185">Reference proteome</keyword>
<sequence length="340" mass="38427">MEGSTRRELWGEAAMDRTHDKVFVLMSVFLEDVSLFPCLPTRIPTLSMKSKIEDWHVDLVHTERVMEAMGRDEAQESVTCGKKSTGRREASSQKVFCKCSRGDLLPQAVPPEVGGLFRERFLESDPCNSGAVFTGTSHLSLDWTELQRTLSLCQHLQNTSVKDIQRLFRLRLFRSYQELSQTDSCFFNSIKSTESSSIVYILSTVPWANLVILGCPVSTFFCPQPPNFSQVHGLVAAVFQVFVLFAFSIDVSLLHSIFVNELIKGRYEMQREGDLGEVMCFCSDESSSPREKTCDSQCFRVPACLVMRVGIGIDEICLQVIFMESLHISENNSSNFTEKY</sequence>
<dbReference type="AlphaFoldDB" id="A0AAD4Y488"/>
<dbReference type="Proteomes" id="UP001214576">
    <property type="component" value="Unassembled WGS sequence"/>
</dbReference>
<gene>
    <name evidence="2" type="ORF">MG293_013288</name>
</gene>
<keyword evidence="1" id="KW-1133">Transmembrane helix</keyword>
<evidence type="ECO:0000256" key="1">
    <source>
        <dbReference type="SAM" id="Phobius"/>
    </source>
</evidence>
<proteinExistence type="predicted"/>
<accession>A0AAD4Y488</accession>
<protein>
    <submittedName>
        <fullName evidence="2">Uncharacterized protein</fullName>
    </submittedName>
</protein>